<evidence type="ECO:0000313" key="1">
    <source>
        <dbReference type="EMBL" id="KAF4134845.1"/>
    </source>
</evidence>
<evidence type="ECO:0000313" key="2">
    <source>
        <dbReference type="Proteomes" id="UP000704712"/>
    </source>
</evidence>
<reference evidence="1" key="1">
    <citation type="submission" date="2020-03" db="EMBL/GenBank/DDBJ databases">
        <title>Hybrid Assembly of Korean Phytophthora infestans isolates.</title>
        <authorList>
            <person name="Prokchorchik M."/>
            <person name="Lee Y."/>
            <person name="Seo J."/>
            <person name="Cho J.-H."/>
            <person name="Park Y.-E."/>
            <person name="Jang D.-C."/>
            <person name="Im J.-S."/>
            <person name="Choi J.-G."/>
            <person name="Park H.-J."/>
            <person name="Lee G.-B."/>
            <person name="Lee Y.-G."/>
            <person name="Hong S.-Y."/>
            <person name="Cho K."/>
            <person name="Sohn K.H."/>
        </authorList>
    </citation>
    <scope>NUCLEOTIDE SEQUENCE</scope>
    <source>
        <strain evidence="1">KR_2_A2</strain>
    </source>
</reference>
<gene>
    <name evidence="1" type="ORF">GN958_ATG16101</name>
</gene>
<dbReference type="Proteomes" id="UP000704712">
    <property type="component" value="Unassembled WGS sequence"/>
</dbReference>
<dbReference type="AlphaFoldDB" id="A0A8S9U182"/>
<protein>
    <submittedName>
        <fullName evidence="1">Uncharacterized protein</fullName>
    </submittedName>
</protein>
<sequence length="91" mass="10172">MVFFESEDVYSSIRPINSVSNSGTLLEFCTRLIPVSYLPASTNERAAKDFQQMIEHSISEDTVDITHKLGNRLHTDFVAMSSLDVLAPSLH</sequence>
<comment type="caution">
    <text evidence="1">The sequence shown here is derived from an EMBL/GenBank/DDBJ whole genome shotgun (WGS) entry which is preliminary data.</text>
</comment>
<dbReference type="EMBL" id="JAACNO010002256">
    <property type="protein sequence ID" value="KAF4134845.1"/>
    <property type="molecule type" value="Genomic_DNA"/>
</dbReference>
<organism evidence="1 2">
    <name type="scientific">Phytophthora infestans</name>
    <name type="common">Potato late blight agent</name>
    <name type="synonym">Botrytis infestans</name>
    <dbReference type="NCBI Taxonomy" id="4787"/>
    <lineage>
        <taxon>Eukaryota</taxon>
        <taxon>Sar</taxon>
        <taxon>Stramenopiles</taxon>
        <taxon>Oomycota</taxon>
        <taxon>Peronosporomycetes</taxon>
        <taxon>Peronosporales</taxon>
        <taxon>Peronosporaceae</taxon>
        <taxon>Phytophthora</taxon>
    </lineage>
</organism>
<proteinExistence type="predicted"/>
<accession>A0A8S9U182</accession>
<name>A0A8S9U182_PHYIN</name>